<organism evidence="1 2">
    <name type="scientific">Blastococcus brunescens</name>
    <dbReference type="NCBI Taxonomy" id="1564165"/>
    <lineage>
        <taxon>Bacteria</taxon>
        <taxon>Bacillati</taxon>
        <taxon>Actinomycetota</taxon>
        <taxon>Actinomycetes</taxon>
        <taxon>Geodermatophilales</taxon>
        <taxon>Geodermatophilaceae</taxon>
        <taxon>Blastococcus</taxon>
    </lineage>
</organism>
<evidence type="ECO:0000313" key="1">
    <source>
        <dbReference type="EMBL" id="WRL64981.1"/>
    </source>
</evidence>
<evidence type="ECO:0000313" key="2">
    <source>
        <dbReference type="Proteomes" id="UP001324287"/>
    </source>
</evidence>
<protein>
    <submittedName>
        <fullName evidence="1">Uncharacterized protein</fullName>
    </submittedName>
</protein>
<gene>
    <name evidence="1" type="ORF">U6N30_04510</name>
</gene>
<name>A0ABZ1B5K3_9ACTN</name>
<proteinExistence type="predicted"/>
<keyword evidence="2" id="KW-1185">Reference proteome</keyword>
<reference evidence="1 2" key="1">
    <citation type="submission" date="2023-12" db="EMBL/GenBank/DDBJ databases">
        <title>Blastococcus brunescens sp. nov., an actonobacterium isolated from sandstone collected in sahara desert.</title>
        <authorList>
            <person name="Gtari M."/>
            <person name="Ghodhbane F."/>
        </authorList>
    </citation>
    <scope>NUCLEOTIDE SEQUENCE [LARGE SCALE GENOMIC DNA]</scope>
    <source>
        <strain evidence="1 2">BMG 8361</strain>
    </source>
</reference>
<accession>A0ABZ1B5K3</accession>
<dbReference type="Proteomes" id="UP001324287">
    <property type="component" value="Chromosome"/>
</dbReference>
<sequence length="147" mass="15457">MLHDLHAFSADDVPPFRLPGSLRVDQVSDRQLQGGAVGQQLVEVGLREAGGLLCLVLRVDDPAGMPAADVQTRSGFILTESASSSQVGACRCVRPPRRSISSPSATVTKSSNSCGMLTRKPSTCNTPGASCMEVARSTISAKRTATW</sequence>
<dbReference type="EMBL" id="CP141261">
    <property type="protein sequence ID" value="WRL64981.1"/>
    <property type="molecule type" value="Genomic_DNA"/>
</dbReference>